<name>A0A941F642_9BACT</name>
<reference evidence="1" key="1">
    <citation type="journal article" date="2018" name="Int. J. Syst. Evol. Microbiol.">
        <title>Carboxylicivirga sediminis sp. nov., isolated from coastal sediment.</title>
        <authorList>
            <person name="Wang F.Q."/>
            <person name="Ren L.H."/>
            <person name="Zou R.J."/>
            <person name="Sun Y.Z."/>
            <person name="Liu X.J."/>
            <person name="Jiang F."/>
            <person name="Liu L.J."/>
        </authorList>
    </citation>
    <scope>NUCLEOTIDE SEQUENCE</scope>
    <source>
        <strain evidence="1">JR1</strain>
    </source>
</reference>
<evidence type="ECO:0000313" key="1">
    <source>
        <dbReference type="EMBL" id="MBR8537129.1"/>
    </source>
</evidence>
<proteinExistence type="predicted"/>
<dbReference type="RefSeq" id="WP_212192154.1">
    <property type="nucleotide sequence ID" value="NZ_JAGTAR010000027.1"/>
</dbReference>
<sequence>MRYLLWILLLIPSYCLAQNVAERKGTLKAGIGLGYNEGYQESGLGLVYTIGWQKAIDSQERLRINPNILFGGFTPLMMTDKRDQYIRSGSFGCHLYYDMLQGKHLSLFAMAGAYGNYTRGLLGDGEFNTGSEYYHKFYAGGTASLGIRVYNPSKRIGYEIRPLTFQYGSNQHFMGYVMVSIDFQIRR</sequence>
<accession>A0A941F642</accession>
<comment type="caution">
    <text evidence="1">The sequence shown here is derived from an EMBL/GenBank/DDBJ whole genome shotgun (WGS) entry which is preliminary data.</text>
</comment>
<dbReference type="AlphaFoldDB" id="A0A941F642"/>
<keyword evidence="2" id="KW-1185">Reference proteome</keyword>
<reference evidence="1" key="2">
    <citation type="submission" date="2021-04" db="EMBL/GenBank/DDBJ databases">
        <authorList>
            <person name="Zhang T."/>
            <person name="Zhang Y."/>
            <person name="Lu D."/>
            <person name="Zuo D."/>
            <person name="Du Z."/>
        </authorList>
    </citation>
    <scope>NUCLEOTIDE SEQUENCE</scope>
    <source>
        <strain evidence="1">JR1</strain>
    </source>
</reference>
<organism evidence="1 2">
    <name type="scientific">Carboxylicivirga sediminis</name>
    <dbReference type="NCBI Taxonomy" id="2006564"/>
    <lineage>
        <taxon>Bacteria</taxon>
        <taxon>Pseudomonadati</taxon>
        <taxon>Bacteroidota</taxon>
        <taxon>Bacteroidia</taxon>
        <taxon>Marinilabiliales</taxon>
        <taxon>Marinilabiliaceae</taxon>
        <taxon>Carboxylicivirga</taxon>
    </lineage>
</organism>
<evidence type="ECO:0000313" key="2">
    <source>
        <dbReference type="Proteomes" id="UP000679220"/>
    </source>
</evidence>
<gene>
    <name evidence="1" type="ORF">KDU71_16285</name>
</gene>
<dbReference type="EMBL" id="JAGTAR010000027">
    <property type="protein sequence ID" value="MBR8537129.1"/>
    <property type="molecule type" value="Genomic_DNA"/>
</dbReference>
<dbReference type="Proteomes" id="UP000679220">
    <property type="component" value="Unassembled WGS sequence"/>
</dbReference>
<protein>
    <submittedName>
        <fullName evidence="1">Uncharacterized protein</fullName>
    </submittedName>
</protein>